<dbReference type="RefSeq" id="WP_203807170.1">
    <property type="nucleotide sequence ID" value="NZ_BOMY01000024.1"/>
</dbReference>
<reference evidence="2" key="1">
    <citation type="submission" date="2021-01" db="EMBL/GenBank/DDBJ databases">
        <title>Whole genome shotgun sequence of Actinoplanes tereljensis NBRC 105297.</title>
        <authorList>
            <person name="Komaki H."/>
            <person name="Tamura T."/>
        </authorList>
    </citation>
    <scope>NUCLEOTIDE SEQUENCE</scope>
    <source>
        <strain evidence="2">NBRC 105297</strain>
    </source>
</reference>
<dbReference type="AlphaFoldDB" id="A0A919TT79"/>
<feature type="transmembrane region" description="Helical" evidence="1">
    <location>
        <begin position="15"/>
        <end position="36"/>
    </location>
</feature>
<dbReference type="EMBL" id="BOMY01000024">
    <property type="protein sequence ID" value="GIF20989.1"/>
    <property type="molecule type" value="Genomic_DNA"/>
</dbReference>
<evidence type="ECO:0000313" key="3">
    <source>
        <dbReference type="Proteomes" id="UP000623608"/>
    </source>
</evidence>
<name>A0A919TT79_9ACTN</name>
<comment type="caution">
    <text evidence="2">The sequence shown here is derived from an EMBL/GenBank/DDBJ whole genome shotgun (WGS) entry which is preliminary data.</text>
</comment>
<protein>
    <submittedName>
        <fullName evidence="2">Uncharacterized protein</fullName>
    </submittedName>
</protein>
<keyword evidence="3" id="KW-1185">Reference proteome</keyword>
<accession>A0A919TT79</accession>
<keyword evidence="1" id="KW-1133">Transmembrane helix</keyword>
<dbReference type="Proteomes" id="UP000623608">
    <property type="component" value="Unassembled WGS sequence"/>
</dbReference>
<organism evidence="2 3">
    <name type="scientific">Paractinoplanes tereljensis</name>
    <dbReference type="NCBI Taxonomy" id="571912"/>
    <lineage>
        <taxon>Bacteria</taxon>
        <taxon>Bacillati</taxon>
        <taxon>Actinomycetota</taxon>
        <taxon>Actinomycetes</taxon>
        <taxon>Micromonosporales</taxon>
        <taxon>Micromonosporaceae</taxon>
        <taxon>Paractinoplanes</taxon>
    </lineage>
</organism>
<keyword evidence="1" id="KW-0472">Membrane</keyword>
<evidence type="ECO:0000313" key="2">
    <source>
        <dbReference type="EMBL" id="GIF20989.1"/>
    </source>
</evidence>
<evidence type="ECO:0000256" key="1">
    <source>
        <dbReference type="SAM" id="Phobius"/>
    </source>
</evidence>
<keyword evidence="1" id="KW-0812">Transmembrane</keyword>
<proteinExistence type="predicted"/>
<gene>
    <name evidence="2" type="ORF">Ate02nite_37190</name>
</gene>
<sequence>MAVQALTRRVSRPTLILIVALAAVLILGLAAILIGLTNGGNDGPRTVTGAREGEQNATFELLDGATSVRVRADSLGDGLYRVSVPDGGGLIPHVDRDGGTVRTNLKPGPEAGSGIVDVVLNADVGWTVRIAGGTQETSIDLSGGLADGVQLAGGSSRIDVSLPKPAKPVTVEMTGGVDQFRVRLATGTPARVQVGSGAGQVILDGQTHQGIAAGQSFTANGWQQGAAGVDVQARAGVGALVVGAQ</sequence>